<dbReference type="Pfam" id="PF00106">
    <property type="entry name" value="adh_short"/>
    <property type="match status" value="1"/>
</dbReference>
<dbReference type="InterPro" id="IPR002347">
    <property type="entry name" value="SDR_fam"/>
</dbReference>
<evidence type="ECO:0000313" key="4">
    <source>
        <dbReference type="Proteomes" id="UP000321805"/>
    </source>
</evidence>
<dbReference type="EMBL" id="CP042430">
    <property type="protein sequence ID" value="QEC48357.1"/>
    <property type="molecule type" value="Genomic_DNA"/>
</dbReference>
<comment type="similarity">
    <text evidence="1">Belongs to the short-chain dehydrogenases/reductases (SDR) family.</text>
</comment>
<evidence type="ECO:0000256" key="1">
    <source>
        <dbReference type="ARBA" id="ARBA00006484"/>
    </source>
</evidence>
<dbReference type="AlphaFoldDB" id="A0A5B8U5U3"/>
<dbReference type="InterPro" id="IPR036291">
    <property type="entry name" value="NAD(P)-bd_dom_sf"/>
</dbReference>
<protein>
    <submittedName>
        <fullName evidence="3">SDR family oxidoreductase</fullName>
    </submittedName>
</protein>
<dbReference type="SUPFAM" id="SSF51735">
    <property type="entry name" value="NAD(P)-binding Rossmann-fold domains"/>
    <property type="match status" value="1"/>
</dbReference>
<accession>A0A5B8U5U3</accession>
<reference evidence="3 4" key="1">
    <citation type="journal article" date="2018" name="J. Microbiol.">
        <title>Baekduia soli gen. nov., sp. nov., a novel bacterium isolated from the soil of Baekdu Mountain and proposal of a novel family name, Baekduiaceae fam. nov.</title>
        <authorList>
            <person name="An D.S."/>
            <person name="Siddiqi M.Z."/>
            <person name="Kim K.H."/>
            <person name="Yu H.S."/>
            <person name="Im W.T."/>
        </authorList>
    </citation>
    <scope>NUCLEOTIDE SEQUENCE [LARGE SCALE GENOMIC DNA]</scope>
    <source>
        <strain evidence="3 4">BR7-21</strain>
    </source>
</reference>
<evidence type="ECO:0000256" key="2">
    <source>
        <dbReference type="ARBA" id="ARBA00023002"/>
    </source>
</evidence>
<dbReference type="Gene3D" id="3.40.50.720">
    <property type="entry name" value="NAD(P)-binding Rossmann-like Domain"/>
    <property type="match status" value="1"/>
</dbReference>
<dbReference type="Proteomes" id="UP000321805">
    <property type="component" value="Chromosome"/>
</dbReference>
<sequence>MSYSARMSTRTRITQPYGCAKAVPSPDREAAMWLDQLNFTGRRAVVTGGASGMGAAAVATLRELGADVEVVDVRDDVPGGVRAHIADLRDPASIDAAVARIGDGVDVLVNAAGMPQTAGYRDVLACNLAGLRHLTESLVPGMPRGAAIVNISSIAGLPWSKHAETLGELLDTPTMDDALDWIDGHPDLGDPYVWSKMALNLYTLRRAPQLVEPGIRMNAVCPGNTTTPMSEAFIAHSGAEVIERISSVAGVPATPQQQADAIVFLASDLASYVTGALLNVDGGFAAAAQTRQLARPGAGR</sequence>
<dbReference type="KEGG" id="bsol:FSW04_12785"/>
<dbReference type="OrthoDB" id="5786478at2"/>
<dbReference type="PANTHER" id="PTHR24321">
    <property type="entry name" value="DEHYDROGENASES, SHORT CHAIN"/>
    <property type="match status" value="1"/>
</dbReference>
<dbReference type="Pfam" id="PF13561">
    <property type="entry name" value="adh_short_C2"/>
    <property type="match status" value="1"/>
</dbReference>
<organism evidence="3 4">
    <name type="scientific">Baekduia soli</name>
    <dbReference type="NCBI Taxonomy" id="496014"/>
    <lineage>
        <taxon>Bacteria</taxon>
        <taxon>Bacillati</taxon>
        <taxon>Actinomycetota</taxon>
        <taxon>Thermoleophilia</taxon>
        <taxon>Solirubrobacterales</taxon>
        <taxon>Baekduiaceae</taxon>
        <taxon>Baekduia</taxon>
    </lineage>
</organism>
<keyword evidence="4" id="KW-1185">Reference proteome</keyword>
<dbReference type="PANTHER" id="PTHR24321:SF8">
    <property type="entry name" value="ESTRADIOL 17-BETA-DEHYDROGENASE 8-RELATED"/>
    <property type="match status" value="1"/>
</dbReference>
<dbReference type="GO" id="GO:0016491">
    <property type="term" value="F:oxidoreductase activity"/>
    <property type="evidence" value="ECO:0007669"/>
    <property type="project" value="UniProtKB-KW"/>
</dbReference>
<gene>
    <name evidence="3" type="ORF">FSW04_12785</name>
</gene>
<evidence type="ECO:0000313" key="3">
    <source>
        <dbReference type="EMBL" id="QEC48357.1"/>
    </source>
</evidence>
<dbReference type="PRINTS" id="PR00081">
    <property type="entry name" value="GDHRDH"/>
</dbReference>
<keyword evidence="2" id="KW-0560">Oxidoreductase</keyword>
<name>A0A5B8U5U3_9ACTN</name>
<proteinExistence type="inferred from homology"/>
<dbReference type="NCBIfam" id="NF009092">
    <property type="entry name" value="PRK12428.1"/>
    <property type="match status" value="1"/>
</dbReference>